<dbReference type="EMBL" id="KZ613949">
    <property type="protein sequence ID" value="PMD37258.1"/>
    <property type="molecule type" value="Genomic_DNA"/>
</dbReference>
<keyword evidence="3" id="KW-1185">Reference proteome</keyword>
<dbReference type="GO" id="GO:0036088">
    <property type="term" value="P:D-serine catabolic process"/>
    <property type="evidence" value="ECO:0007669"/>
    <property type="project" value="TreeGrafter"/>
</dbReference>
<dbReference type="STRING" id="1149755.A0A2J6RFG8"/>
<dbReference type="Gene3D" id="3.20.20.10">
    <property type="entry name" value="Alanine racemase"/>
    <property type="match status" value="1"/>
</dbReference>
<dbReference type="GO" id="GO:0008721">
    <property type="term" value="F:D-serine ammonia-lyase activity"/>
    <property type="evidence" value="ECO:0007669"/>
    <property type="project" value="TreeGrafter"/>
</dbReference>
<dbReference type="InterPro" id="IPR026956">
    <property type="entry name" value="D-ser_dehydrat-like_dom"/>
</dbReference>
<dbReference type="PANTHER" id="PTHR28004">
    <property type="entry name" value="ZGC:162816-RELATED"/>
    <property type="match status" value="1"/>
</dbReference>
<dbReference type="SUPFAM" id="SSF51419">
    <property type="entry name" value="PLP-binding barrel"/>
    <property type="match status" value="1"/>
</dbReference>
<dbReference type="InterPro" id="IPR051466">
    <property type="entry name" value="D-amino_acid_metab_enzyme"/>
</dbReference>
<gene>
    <name evidence="2" type="ORF">L207DRAFT_72566</name>
</gene>
<dbReference type="Gene3D" id="2.40.37.20">
    <property type="entry name" value="D-serine dehydratase-like domain"/>
    <property type="match status" value="1"/>
</dbReference>
<dbReference type="Proteomes" id="UP000235786">
    <property type="component" value="Unassembled WGS sequence"/>
</dbReference>
<sequence>MSSNYPLPSKAALVQQFVGKTLKDIPLPAAVIDIAAVRRNCQRMSDAVKDLGFDFAPLVNVHKTAEIASLQIGDDPEQARILATNLSEVENLLPLFLEHQKEGKQVNVIYGVPVAPSQVERIANIARILGRRGGIIRLLVQHASQIPLLQQISRLSGYPVYVYIHVDVNDEPCGVRPGSQPFQDLFSQIERIVLEAPMSIIGPGLYCHLEHRSFMLDPTKLIGPLTQQLSGLLKASPVQNIRFSINATAAIFRVSELLTGEPDDENRESVNALRETLHSISQADSFIEVRDGDYVLMDLNTLARREVLGLGKAASPDLRDVALTILTEVCCIYTSRGQSGLILEEDDRGEALITIGSSTLGEKTSQDYGGYGVISHWNIAPGLRGALDVFRSFHASSVTPECAVLKWDGPLEFVPQLQLGQRLRVYPNDAGEASEMFGWYFVINSSLTGREDEIVDIFVRWRG</sequence>
<accession>A0A2J6RFG8</accession>
<dbReference type="Pfam" id="PF14031">
    <property type="entry name" value="D-ser_dehydrat"/>
    <property type="match status" value="1"/>
</dbReference>
<dbReference type="AlphaFoldDB" id="A0A2J6RFG8"/>
<evidence type="ECO:0000313" key="2">
    <source>
        <dbReference type="EMBL" id="PMD37258.1"/>
    </source>
</evidence>
<proteinExistence type="predicted"/>
<dbReference type="OrthoDB" id="20198at2759"/>
<feature type="domain" description="D-serine dehydratase-like" evidence="1">
    <location>
        <begin position="322"/>
        <end position="443"/>
    </location>
</feature>
<organism evidence="2 3">
    <name type="scientific">Hyaloscypha variabilis (strain UAMH 11265 / GT02V1 / F)</name>
    <name type="common">Meliniomyces variabilis</name>
    <dbReference type="NCBI Taxonomy" id="1149755"/>
    <lineage>
        <taxon>Eukaryota</taxon>
        <taxon>Fungi</taxon>
        <taxon>Dikarya</taxon>
        <taxon>Ascomycota</taxon>
        <taxon>Pezizomycotina</taxon>
        <taxon>Leotiomycetes</taxon>
        <taxon>Helotiales</taxon>
        <taxon>Hyaloscyphaceae</taxon>
        <taxon>Hyaloscypha</taxon>
        <taxon>Hyaloscypha variabilis</taxon>
    </lineage>
</organism>
<name>A0A2J6RFG8_HYAVF</name>
<reference evidence="2 3" key="1">
    <citation type="submission" date="2016-04" db="EMBL/GenBank/DDBJ databases">
        <title>A degradative enzymes factory behind the ericoid mycorrhizal symbiosis.</title>
        <authorList>
            <consortium name="DOE Joint Genome Institute"/>
            <person name="Martino E."/>
            <person name="Morin E."/>
            <person name="Grelet G."/>
            <person name="Kuo A."/>
            <person name="Kohler A."/>
            <person name="Daghino S."/>
            <person name="Barry K."/>
            <person name="Choi C."/>
            <person name="Cichocki N."/>
            <person name="Clum A."/>
            <person name="Copeland A."/>
            <person name="Hainaut M."/>
            <person name="Haridas S."/>
            <person name="Labutti K."/>
            <person name="Lindquist E."/>
            <person name="Lipzen A."/>
            <person name="Khouja H.-R."/>
            <person name="Murat C."/>
            <person name="Ohm R."/>
            <person name="Olson A."/>
            <person name="Spatafora J."/>
            <person name="Veneault-Fourrey C."/>
            <person name="Henrissat B."/>
            <person name="Grigoriev I."/>
            <person name="Martin F."/>
            <person name="Perotto S."/>
        </authorList>
    </citation>
    <scope>NUCLEOTIDE SEQUENCE [LARGE SCALE GENOMIC DNA]</scope>
    <source>
        <strain evidence="2 3">F</strain>
    </source>
</reference>
<evidence type="ECO:0000259" key="1">
    <source>
        <dbReference type="Pfam" id="PF14031"/>
    </source>
</evidence>
<evidence type="ECO:0000313" key="3">
    <source>
        <dbReference type="Proteomes" id="UP000235786"/>
    </source>
</evidence>
<protein>
    <recommendedName>
        <fullName evidence="1">D-serine dehydratase-like domain-containing protein</fullName>
    </recommendedName>
</protein>
<dbReference type="PANTHER" id="PTHR28004:SF2">
    <property type="entry name" value="D-SERINE DEHYDRATASE"/>
    <property type="match status" value="1"/>
</dbReference>
<dbReference type="InterPro" id="IPR042208">
    <property type="entry name" value="D-ser_dehydrat-like_sf"/>
</dbReference>
<dbReference type="InterPro" id="IPR029066">
    <property type="entry name" value="PLP-binding_barrel"/>
</dbReference>